<feature type="region of interest" description="Disordered" evidence="1">
    <location>
        <begin position="225"/>
        <end position="292"/>
    </location>
</feature>
<evidence type="ECO:0000313" key="2">
    <source>
        <dbReference type="EMBL" id="JAE11693.1"/>
    </source>
</evidence>
<proteinExistence type="predicted"/>
<feature type="region of interest" description="Disordered" evidence="1">
    <location>
        <begin position="124"/>
        <end position="146"/>
    </location>
</feature>
<accession>A0A0A9FTQ1</accession>
<organism evidence="2">
    <name type="scientific">Arundo donax</name>
    <name type="common">Giant reed</name>
    <name type="synonym">Donax arundinaceus</name>
    <dbReference type="NCBI Taxonomy" id="35708"/>
    <lineage>
        <taxon>Eukaryota</taxon>
        <taxon>Viridiplantae</taxon>
        <taxon>Streptophyta</taxon>
        <taxon>Embryophyta</taxon>
        <taxon>Tracheophyta</taxon>
        <taxon>Spermatophyta</taxon>
        <taxon>Magnoliopsida</taxon>
        <taxon>Liliopsida</taxon>
        <taxon>Poales</taxon>
        <taxon>Poaceae</taxon>
        <taxon>PACMAD clade</taxon>
        <taxon>Arundinoideae</taxon>
        <taxon>Arundineae</taxon>
        <taxon>Arundo</taxon>
    </lineage>
</organism>
<reference evidence="2" key="2">
    <citation type="journal article" date="2015" name="Data Brief">
        <title>Shoot transcriptome of the giant reed, Arundo donax.</title>
        <authorList>
            <person name="Barrero R.A."/>
            <person name="Guerrero F.D."/>
            <person name="Moolhuijzen P."/>
            <person name="Goolsby J.A."/>
            <person name="Tidwell J."/>
            <person name="Bellgard S.E."/>
            <person name="Bellgard M.I."/>
        </authorList>
    </citation>
    <scope>NUCLEOTIDE SEQUENCE</scope>
    <source>
        <tissue evidence="2">Shoot tissue taken approximately 20 cm above the soil surface</tissue>
    </source>
</reference>
<reference evidence="2" key="1">
    <citation type="submission" date="2014-09" db="EMBL/GenBank/DDBJ databases">
        <authorList>
            <person name="Magalhaes I.L.F."/>
            <person name="Oliveira U."/>
            <person name="Santos F.R."/>
            <person name="Vidigal T.H.D.A."/>
            <person name="Brescovit A.D."/>
            <person name="Santos A.J."/>
        </authorList>
    </citation>
    <scope>NUCLEOTIDE SEQUENCE</scope>
    <source>
        <tissue evidence="2">Shoot tissue taken approximately 20 cm above the soil surface</tissue>
    </source>
</reference>
<name>A0A0A9FTQ1_ARUDO</name>
<dbReference type="EMBL" id="GBRH01186203">
    <property type="protein sequence ID" value="JAE11693.1"/>
    <property type="molecule type" value="Transcribed_RNA"/>
</dbReference>
<feature type="compositionally biased region" description="Basic and acidic residues" evidence="1">
    <location>
        <begin position="262"/>
        <end position="280"/>
    </location>
</feature>
<dbReference type="AlphaFoldDB" id="A0A0A9FTQ1"/>
<evidence type="ECO:0000256" key="1">
    <source>
        <dbReference type="SAM" id="MobiDB-lite"/>
    </source>
</evidence>
<sequence length="321" mass="36290">MPEPRELPEHSGGGRRVVVLADPGHGALHDAHDNMQVSWEHRAVRGASAATALRELRLAPEPGRGRGEVGQRELHQRPLEQHHWRLRGTLRRRDHHDLLLVALLAPLRLLLLVVLPSVLPAPTARHAPNQAEQNGQGHDPAHHRHRHDAQMLPPLAPARRFPFRTPCILLSNLSMKWLRWPPPRRCRVLREHQRRIPGVHERRVAEFLDGAGVHHAGELVVRDVQETHPTERRQVPGEPPLHRVPGQVEPSYPRQPPQTLWHRPDPVRRHVEPAEPREPVDACDAGEAVTGHVEGLEPRVRLDAERAAELVSGDVHGAERR</sequence>
<protein>
    <submittedName>
        <fullName evidence="2">Uncharacterized protein</fullName>
    </submittedName>
</protein>
<feature type="compositionally biased region" description="Basic and acidic residues" evidence="1">
    <location>
        <begin position="225"/>
        <end position="235"/>
    </location>
</feature>